<sequence length="941" mass="105299">KKKTAKELKDSAPEKSETPPPQLETLPVKLKKKEKELGPKIEVSSDAESSPTGSRRGSFQVGGSGPPSRRGSLIPPEDQQRRPSLIISDEKGRPGEMGDKPQRRRPSSDVRRPSVAEIEEKIDKPSTPLRPVGQPGPPSIVDIQENYSAVEDANTYITIQVEGNPVPTFRFFKGITEIMDGGRYRFVTDGETNTVTLCIRKTKPNDEGSYKIVVANEHGEDSAETVLFVSDASGMDFRSMLKKRKYAKWKQEQDDPDWGKLKEVEQEKKPQLKKVERKTESFSQPLIDQYAKEGREKRVVFEGIFSKPGLKPKWLFKKDEIFAGSKYKFINENESYKLVISQPKPEDTGKYTIELSGVSSTAYLQVDEADPVYNFVTPLPKTSTGHFRRDIILECKVNSSKAPILWYKGSERITESDKHSINVDAVGIVQLIIHDGCEADAGEYFCKIENQEAETKTKVKVSEIPAKFIKQLKSGLGTEKESMVLECEVDEEDAPVVWKKDGEVLKPDKRIQMIVEGRKRKLVINELKMSDNGSISCHSSADETSAELVVEYPNKINKKLKDTTVIQREKLILDVEFADQTIVPQWYFGEKEIKDSENHEIKNLGGGKHQLIVNKVEMADEGEYRCKARKMKTTCKVTVTKAEDAPTILLDGPLEGPTGKALAFDVPFTVNGLKRSNVEAKLVKDGKALSAKDVEIVVREDKVEMKLKNVKHDQSGTYQIKLSNAQGEGTKNIFINIQDIPSPPLDVSVFDIYQDHCSLKWKQPKDDGGTPITKYIIERQDLSAKGGWVNVGDVPGSEKTFNCTGLTAKKEYKFRVIAVNKLGNSEPALFPKTVLAKDPWDEPGKPGSVEVTDWDKDHVDLKWVKPENDGGAPITGYIIEFKDKFSKEWKKGKELPGDLTQATLDGLQEGVQYEFRIRAINKAGPGEPSNPTKPIIAKARF</sequence>
<evidence type="ECO:0000313" key="6">
    <source>
        <dbReference type="Proteomes" id="UP001187531"/>
    </source>
</evidence>
<evidence type="ECO:0000256" key="1">
    <source>
        <dbReference type="ARBA" id="ARBA00022737"/>
    </source>
</evidence>
<evidence type="ECO:0008006" key="7">
    <source>
        <dbReference type="Google" id="ProtNLM"/>
    </source>
</evidence>
<feature type="domain" description="Fibronectin type-III" evidence="4">
    <location>
        <begin position="845"/>
        <end position="940"/>
    </location>
</feature>
<name>A0AA88IGW2_ARTSF</name>
<dbReference type="SMART" id="SM00409">
    <property type="entry name" value="IG"/>
    <property type="match status" value="6"/>
</dbReference>
<dbReference type="PROSITE" id="PS50835">
    <property type="entry name" value="IG_LIKE"/>
    <property type="match status" value="3"/>
</dbReference>
<dbReference type="InterPro" id="IPR050964">
    <property type="entry name" value="Striated_Muscle_Regulatory"/>
</dbReference>
<dbReference type="PANTHER" id="PTHR13817:SF151">
    <property type="entry name" value="TITIN"/>
    <property type="match status" value="1"/>
</dbReference>
<dbReference type="GO" id="GO:0031430">
    <property type="term" value="C:M band"/>
    <property type="evidence" value="ECO:0007669"/>
    <property type="project" value="TreeGrafter"/>
</dbReference>
<feature type="non-terminal residue" evidence="5">
    <location>
        <position position="941"/>
    </location>
</feature>
<protein>
    <recommendedName>
        <fullName evidence="7">Twitchin</fullName>
    </recommendedName>
</protein>
<dbReference type="InterPro" id="IPR013098">
    <property type="entry name" value="Ig_I-set"/>
</dbReference>
<dbReference type="InterPro" id="IPR003599">
    <property type="entry name" value="Ig_sub"/>
</dbReference>
<dbReference type="InterPro" id="IPR036116">
    <property type="entry name" value="FN3_sf"/>
</dbReference>
<feature type="compositionally biased region" description="Basic and acidic residues" evidence="2">
    <location>
        <begin position="88"/>
        <end position="124"/>
    </location>
</feature>
<dbReference type="PRINTS" id="PR00014">
    <property type="entry name" value="FNTYPEIII"/>
</dbReference>
<evidence type="ECO:0000313" key="5">
    <source>
        <dbReference type="EMBL" id="KAK2728044.1"/>
    </source>
</evidence>
<dbReference type="FunFam" id="2.60.40.10:FF:000214">
    <property type="entry name" value="titin isoform X1"/>
    <property type="match status" value="1"/>
</dbReference>
<comment type="caution">
    <text evidence="5">The sequence shown here is derived from an EMBL/GenBank/DDBJ whole genome shotgun (WGS) entry which is preliminary data.</text>
</comment>
<dbReference type="SUPFAM" id="SSF48726">
    <property type="entry name" value="Immunoglobulin"/>
    <property type="match status" value="6"/>
</dbReference>
<dbReference type="PROSITE" id="PS50853">
    <property type="entry name" value="FN3"/>
    <property type="match status" value="2"/>
</dbReference>
<dbReference type="SUPFAM" id="SSF49265">
    <property type="entry name" value="Fibronectin type III"/>
    <property type="match status" value="1"/>
</dbReference>
<evidence type="ECO:0000259" key="3">
    <source>
        <dbReference type="PROSITE" id="PS50835"/>
    </source>
</evidence>
<proteinExistence type="predicted"/>
<evidence type="ECO:0000259" key="4">
    <source>
        <dbReference type="PROSITE" id="PS50853"/>
    </source>
</evidence>
<keyword evidence="1" id="KW-0677">Repeat</keyword>
<dbReference type="GO" id="GO:0045214">
    <property type="term" value="P:sarcomere organization"/>
    <property type="evidence" value="ECO:0007669"/>
    <property type="project" value="TreeGrafter"/>
</dbReference>
<dbReference type="InterPro" id="IPR013783">
    <property type="entry name" value="Ig-like_fold"/>
</dbReference>
<dbReference type="InterPro" id="IPR003961">
    <property type="entry name" value="FN3_dom"/>
</dbReference>
<feature type="compositionally biased region" description="Polar residues" evidence="2">
    <location>
        <begin position="46"/>
        <end position="57"/>
    </location>
</feature>
<dbReference type="FunFam" id="2.60.40.10:FF:000440">
    <property type="entry name" value="Bent, isoform C"/>
    <property type="match status" value="1"/>
</dbReference>
<dbReference type="CDD" id="cd00063">
    <property type="entry name" value="FN3"/>
    <property type="match status" value="2"/>
</dbReference>
<gene>
    <name evidence="5" type="ORF">QYM36_008501</name>
</gene>
<feature type="domain" description="Ig-like" evidence="3">
    <location>
        <begin position="371"/>
        <end position="462"/>
    </location>
</feature>
<feature type="domain" description="Fibronectin type-III" evidence="4">
    <location>
        <begin position="743"/>
        <end position="839"/>
    </location>
</feature>
<organism evidence="5 6">
    <name type="scientific">Artemia franciscana</name>
    <name type="common">Brine shrimp</name>
    <name type="synonym">Artemia sanfranciscana</name>
    <dbReference type="NCBI Taxonomy" id="6661"/>
    <lineage>
        <taxon>Eukaryota</taxon>
        <taxon>Metazoa</taxon>
        <taxon>Ecdysozoa</taxon>
        <taxon>Arthropoda</taxon>
        <taxon>Crustacea</taxon>
        <taxon>Branchiopoda</taxon>
        <taxon>Anostraca</taxon>
        <taxon>Artemiidae</taxon>
        <taxon>Artemia</taxon>
    </lineage>
</organism>
<evidence type="ECO:0000256" key="2">
    <source>
        <dbReference type="SAM" id="MobiDB-lite"/>
    </source>
</evidence>
<feature type="region of interest" description="Disordered" evidence="2">
    <location>
        <begin position="922"/>
        <end position="941"/>
    </location>
</feature>
<feature type="compositionally biased region" description="Basic and acidic residues" evidence="2">
    <location>
        <begin position="1"/>
        <end position="17"/>
    </location>
</feature>
<dbReference type="Pfam" id="PF00041">
    <property type="entry name" value="fn3"/>
    <property type="match status" value="2"/>
</dbReference>
<dbReference type="InterPro" id="IPR007110">
    <property type="entry name" value="Ig-like_dom"/>
</dbReference>
<feature type="domain" description="Ig-like" evidence="3">
    <location>
        <begin position="465"/>
        <end position="549"/>
    </location>
</feature>
<dbReference type="EMBL" id="JAVRJZ010000001">
    <property type="protein sequence ID" value="KAK2728044.1"/>
    <property type="molecule type" value="Genomic_DNA"/>
</dbReference>
<reference evidence="5" key="1">
    <citation type="submission" date="2023-07" db="EMBL/GenBank/DDBJ databases">
        <title>Chromosome-level genome assembly of Artemia franciscana.</title>
        <authorList>
            <person name="Jo E."/>
        </authorList>
    </citation>
    <scope>NUCLEOTIDE SEQUENCE</scope>
    <source>
        <tissue evidence="5">Whole body</tissue>
    </source>
</reference>
<feature type="domain" description="Ig-like" evidence="3">
    <location>
        <begin position="553"/>
        <end position="638"/>
    </location>
</feature>
<dbReference type="Gene3D" id="2.60.40.10">
    <property type="entry name" value="Immunoglobulins"/>
    <property type="match status" value="8"/>
</dbReference>
<feature type="non-terminal residue" evidence="5">
    <location>
        <position position="1"/>
    </location>
</feature>
<feature type="region of interest" description="Disordered" evidence="2">
    <location>
        <begin position="1"/>
        <end position="139"/>
    </location>
</feature>
<dbReference type="AlphaFoldDB" id="A0AA88IGW2"/>
<dbReference type="FunFam" id="2.60.40.10:FF:000056">
    <property type="entry name" value="twitchin isoform X4"/>
    <property type="match status" value="2"/>
</dbReference>
<accession>A0AA88IGW2</accession>
<dbReference type="Proteomes" id="UP001187531">
    <property type="component" value="Unassembled WGS sequence"/>
</dbReference>
<dbReference type="Pfam" id="PF07679">
    <property type="entry name" value="I-set"/>
    <property type="match status" value="4"/>
</dbReference>
<keyword evidence="6" id="KW-1185">Reference proteome</keyword>
<dbReference type="InterPro" id="IPR036179">
    <property type="entry name" value="Ig-like_dom_sf"/>
</dbReference>
<dbReference type="PANTHER" id="PTHR13817">
    <property type="entry name" value="TITIN"/>
    <property type="match status" value="1"/>
</dbReference>
<dbReference type="SMART" id="SM00060">
    <property type="entry name" value="FN3"/>
    <property type="match status" value="2"/>
</dbReference>